<proteinExistence type="predicted"/>
<reference evidence="1" key="1">
    <citation type="journal article" date="2020" name="Nature">
        <title>Giant virus diversity and host interactions through global metagenomics.</title>
        <authorList>
            <person name="Schulz F."/>
            <person name="Roux S."/>
            <person name="Paez-Espino D."/>
            <person name="Jungbluth S."/>
            <person name="Walsh D.A."/>
            <person name="Denef V.J."/>
            <person name="McMahon K.D."/>
            <person name="Konstantinidis K.T."/>
            <person name="Eloe-Fadrosh E.A."/>
            <person name="Kyrpides N.C."/>
            <person name="Woyke T."/>
        </authorList>
    </citation>
    <scope>NUCLEOTIDE SEQUENCE</scope>
    <source>
        <strain evidence="1">GVMAG-M-3300025860-25</strain>
    </source>
</reference>
<dbReference type="AlphaFoldDB" id="A0A6C0J6L8"/>
<name>A0A6C0J6L8_9ZZZZ</name>
<evidence type="ECO:0000313" key="1">
    <source>
        <dbReference type="EMBL" id="QHU01299.1"/>
    </source>
</evidence>
<accession>A0A6C0J6L8</accession>
<dbReference type="EMBL" id="MN740337">
    <property type="protein sequence ID" value="QHU01299.1"/>
    <property type="molecule type" value="Genomic_DNA"/>
</dbReference>
<protein>
    <submittedName>
        <fullName evidence="1">Uncharacterized protein</fullName>
    </submittedName>
</protein>
<sequence length="89" mass="10407">MNDNLENYSLLKSNNTLNYNNKNYNNYQSWSNVRNSIIKISSIDEHGNTQTTEQKTSKLERLNEPVSTFTDTNLSWVSKEETKKCKIDK</sequence>
<organism evidence="1">
    <name type="scientific">viral metagenome</name>
    <dbReference type="NCBI Taxonomy" id="1070528"/>
    <lineage>
        <taxon>unclassified sequences</taxon>
        <taxon>metagenomes</taxon>
        <taxon>organismal metagenomes</taxon>
    </lineage>
</organism>